<dbReference type="EMBL" id="CP008956">
    <property type="protein sequence ID" value="QJQ01987.1"/>
    <property type="molecule type" value="Genomic_DNA"/>
</dbReference>
<dbReference type="AlphaFoldDB" id="A0A6M3ZTV4"/>
<organism evidence="1 2">
    <name type="scientific">Herbaspirillum rubrisubalbicans Os34</name>
    <dbReference type="NCBI Taxonomy" id="1235827"/>
    <lineage>
        <taxon>Bacteria</taxon>
        <taxon>Pseudomonadati</taxon>
        <taxon>Pseudomonadota</taxon>
        <taxon>Betaproteobacteria</taxon>
        <taxon>Burkholderiales</taxon>
        <taxon>Oxalobacteraceae</taxon>
        <taxon>Herbaspirillum</taxon>
    </lineage>
</organism>
<protein>
    <submittedName>
        <fullName evidence="1">Uncharacterized protein</fullName>
    </submittedName>
</protein>
<proteinExistence type="predicted"/>
<name>A0A6M3ZTV4_9BURK</name>
<accession>A0A6M3ZTV4</accession>
<evidence type="ECO:0000313" key="1">
    <source>
        <dbReference type="EMBL" id="QJQ01987.1"/>
    </source>
</evidence>
<gene>
    <name evidence="1" type="ORF">C798_17630</name>
</gene>
<evidence type="ECO:0000313" key="2">
    <source>
        <dbReference type="Proteomes" id="UP000501648"/>
    </source>
</evidence>
<reference evidence="1 2" key="1">
    <citation type="journal article" date="2012" name="J. Bacteriol.">
        <title>Genome sequence of the pathogenic Herbaspirillum seropedicae strain Os34, isolated from rice roots.</title>
        <authorList>
            <person name="Ye W."/>
            <person name="Ye S."/>
            <person name="Liu J."/>
            <person name="Chang S."/>
            <person name="Chen M."/>
            <person name="Zhu B."/>
            <person name="Guo L."/>
            <person name="An Q."/>
        </authorList>
    </citation>
    <scope>NUCLEOTIDE SEQUENCE [LARGE SCALE GENOMIC DNA]</scope>
    <source>
        <strain evidence="1 2">Os34</strain>
    </source>
</reference>
<sequence length="73" mass="8057">MRLESLSIRQVADFARFEIALSGEFDLEGYGELDSENIPLNLSAEVAFDGVVIVPGNFFPKPSNSVDVIQIRL</sequence>
<dbReference type="Proteomes" id="UP000501648">
    <property type="component" value="Chromosome"/>
</dbReference>